<evidence type="ECO:0000313" key="3">
    <source>
        <dbReference type="Proteomes" id="UP000190637"/>
    </source>
</evidence>
<accession>A0A1T4LSW4</accession>
<organism evidence="2 3">
    <name type="scientific">Marinactinospora thermotolerans DSM 45154</name>
    <dbReference type="NCBI Taxonomy" id="1122192"/>
    <lineage>
        <taxon>Bacteria</taxon>
        <taxon>Bacillati</taxon>
        <taxon>Actinomycetota</taxon>
        <taxon>Actinomycetes</taxon>
        <taxon>Streptosporangiales</taxon>
        <taxon>Nocardiopsidaceae</taxon>
        <taxon>Marinactinospora</taxon>
    </lineage>
</organism>
<dbReference type="EMBL" id="FUWS01000002">
    <property type="protein sequence ID" value="SJZ57731.1"/>
    <property type="molecule type" value="Genomic_DNA"/>
</dbReference>
<evidence type="ECO:0000313" key="2">
    <source>
        <dbReference type="EMBL" id="SJZ57731.1"/>
    </source>
</evidence>
<keyword evidence="1" id="KW-0812">Transmembrane</keyword>
<protein>
    <submittedName>
        <fullName evidence="2">Uncharacterized protein</fullName>
    </submittedName>
</protein>
<dbReference type="STRING" id="1122192.SAMN02745673_00807"/>
<sequence length="132" mass="14373">MTLFLPLAIIIVSSWTLVRSLEGVMDHHNAGPDIGRGAARNRVRRRQGIETAAILHRRAPAIVEAGEEDAPSLLRELDDELARVEAEGERALAGEERREERVRAIAYAVDFGFAVLGLLGVIVGIVLLVTSL</sequence>
<dbReference type="RefSeq" id="WP_078760223.1">
    <property type="nucleotide sequence ID" value="NZ_FUWS01000002.1"/>
</dbReference>
<reference evidence="2 3" key="1">
    <citation type="submission" date="2017-02" db="EMBL/GenBank/DDBJ databases">
        <authorList>
            <person name="Peterson S.W."/>
        </authorList>
    </citation>
    <scope>NUCLEOTIDE SEQUENCE [LARGE SCALE GENOMIC DNA]</scope>
    <source>
        <strain evidence="2 3">DSM 45154</strain>
    </source>
</reference>
<keyword evidence="3" id="KW-1185">Reference proteome</keyword>
<keyword evidence="1" id="KW-0472">Membrane</keyword>
<feature type="transmembrane region" description="Helical" evidence="1">
    <location>
        <begin position="104"/>
        <end position="129"/>
    </location>
</feature>
<gene>
    <name evidence="2" type="ORF">SAMN02745673_00807</name>
</gene>
<keyword evidence="1" id="KW-1133">Transmembrane helix</keyword>
<dbReference type="Proteomes" id="UP000190637">
    <property type="component" value="Unassembled WGS sequence"/>
</dbReference>
<proteinExistence type="predicted"/>
<name>A0A1T4LSW4_9ACTN</name>
<evidence type="ECO:0000256" key="1">
    <source>
        <dbReference type="SAM" id="Phobius"/>
    </source>
</evidence>
<dbReference type="AlphaFoldDB" id="A0A1T4LSW4"/>